<dbReference type="Pfam" id="PF13971">
    <property type="entry name" value="Mei4"/>
    <property type="match status" value="1"/>
</dbReference>
<evidence type="ECO:0000313" key="4">
    <source>
        <dbReference type="Proteomes" id="UP000694558"/>
    </source>
</evidence>
<name>A0A8D3A9Q2_SCOMX</name>
<dbReference type="PANTHER" id="PTHR28575:SF1">
    <property type="entry name" value="MEIOSIS-SPECIFIC PROTEIN MEI4"/>
    <property type="match status" value="1"/>
</dbReference>
<dbReference type="Proteomes" id="UP000694558">
    <property type="component" value="Chromosome 20"/>
</dbReference>
<comment type="similarity">
    <text evidence="2">Belongs to the MEI4L family.</text>
</comment>
<dbReference type="GO" id="GO:0000800">
    <property type="term" value="C:lateral element"/>
    <property type="evidence" value="ECO:0007669"/>
    <property type="project" value="TreeGrafter"/>
</dbReference>
<organism evidence="3 4">
    <name type="scientific">Scophthalmus maximus</name>
    <name type="common">Turbot</name>
    <name type="synonym">Psetta maxima</name>
    <dbReference type="NCBI Taxonomy" id="52904"/>
    <lineage>
        <taxon>Eukaryota</taxon>
        <taxon>Metazoa</taxon>
        <taxon>Chordata</taxon>
        <taxon>Craniata</taxon>
        <taxon>Vertebrata</taxon>
        <taxon>Euteleostomi</taxon>
        <taxon>Actinopterygii</taxon>
        <taxon>Neopterygii</taxon>
        <taxon>Teleostei</taxon>
        <taxon>Neoteleostei</taxon>
        <taxon>Acanthomorphata</taxon>
        <taxon>Carangaria</taxon>
        <taxon>Pleuronectiformes</taxon>
        <taxon>Pleuronectoidei</taxon>
        <taxon>Scophthalmidae</taxon>
        <taxon>Scophthalmus</taxon>
    </lineage>
</organism>
<protein>
    <submittedName>
        <fullName evidence="3">Meiosis-specific, MEI4 homolog (S. cerevisiae)</fullName>
    </submittedName>
</protein>
<dbReference type="Ensembl" id="ENSSMAT00000014987.2">
    <property type="protein sequence ID" value="ENSSMAP00000014796.2"/>
    <property type="gene ID" value="ENSSMAG00000009063.2"/>
</dbReference>
<reference evidence="3" key="1">
    <citation type="submission" date="2023-05" db="EMBL/GenBank/DDBJ databases">
        <title>High-quality long-read genome of Scophthalmus maximus.</title>
        <authorList>
            <person name="Lien S."/>
            <person name="Martinez P."/>
        </authorList>
    </citation>
    <scope>NUCLEOTIDE SEQUENCE [LARGE SCALE GENOMIC DNA]</scope>
</reference>
<keyword evidence="1" id="KW-0469">Meiosis</keyword>
<dbReference type="GO" id="GO:0006310">
    <property type="term" value="P:DNA recombination"/>
    <property type="evidence" value="ECO:0007669"/>
    <property type="project" value="InterPro"/>
</dbReference>
<dbReference type="GO" id="GO:0042138">
    <property type="term" value="P:meiotic DNA double-strand break formation"/>
    <property type="evidence" value="ECO:0007669"/>
    <property type="project" value="InterPro"/>
</dbReference>
<accession>A0A8D3A9Q2</accession>
<dbReference type="GO" id="GO:0007129">
    <property type="term" value="P:homologous chromosome pairing at meiosis"/>
    <property type="evidence" value="ECO:0007669"/>
    <property type="project" value="TreeGrafter"/>
</dbReference>
<dbReference type="GO" id="GO:0048477">
    <property type="term" value="P:oogenesis"/>
    <property type="evidence" value="ECO:0007669"/>
    <property type="project" value="TreeGrafter"/>
</dbReference>
<proteinExistence type="inferred from homology"/>
<dbReference type="GO" id="GO:0007283">
    <property type="term" value="P:spermatogenesis"/>
    <property type="evidence" value="ECO:0007669"/>
    <property type="project" value="TreeGrafter"/>
</dbReference>
<sequence length="367" mass="40517">MKRDFNAQNFILTSRADEALWFLARARVAVAVAVIKSRPAGMSGREHAEALGRQLRSEDESWRGKAEGLQREVLRLRQELLIARATSDLFDTSDAAPDCDSDTPELFLPDHQPAISLPEPDPQAAISLPRPPTPSCHYGRFPQEEALHSHVHFLQTLCALHRVEGSGSGLEALWFSPDGVGGAGESVLADSVCQLLCSVAAACRVPAPPCVCLGDLVPRACRAAARAMDLFCSQRRPSAEFTGRVEESLRELTGLLLHGDQPSEFDTVESLICVFVLKEVTDESRSPDALQGLDKFPLDRYRNSCHLFQILEELLRTSPAPRRVEVGPEESGFLTQLEQRVFPLSDEFPLFSIFMWRIGGLLTSSDR</sequence>
<dbReference type="InterPro" id="IPR025888">
    <property type="entry name" value="MEI4"/>
</dbReference>
<evidence type="ECO:0000256" key="2">
    <source>
        <dbReference type="ARBA" id="ARBA00093453"/>
    </source>
</evidence>
<dbReference type="PANTHER" id="PTHR28575">
    <property type="entry name" value="MEIOSIS-SPECIFIC PROTEIN MEI4"/>
    <property type="match status" value="1"/>
</dbReference>
<dbReference type="GeneTree" id="ENSGT00390000013856"/>
<dbReference type="AlphaFoldDB" id="A0A8D3A9Q2"/>
<evidence type="ECO:0000256" key="1">
    <source>
        <dbReference type="ARBA" id="ARBA00023254"/>
    </source>
</evidence>
<evidence type="ECO:0000313" key="3">
    <source>
        <dbReference type="Ensembl" id="ENSSMAP00000014796.2"/>
    </source>
</evidence>
<reference evidence="3" key="2">
    <citation type="submission" date="2025-08" db="UniProtKB">
        <authorList>
            <consortium name="Ensembl"/>
        </authorList>
    </citation>
    <scope>IDENTIFICATION</scope>
</reference>